<dbReference type="Proteomes" id="UP001178662">
    <property type="component" value="Chromosome"/>
</dbReference>
<dbReference type="AlphaFoldDB" id="A0AA95EWV5"/>
<keyword evidence="2" id="KW-1185">Reference proteome</keyword>
<accession>A0AA95EWV5</accession>
<evidence type="ECO:0008006" key="3">
    <source>
        <dbReference type="Google" id="ProtNLM"/>
    </source>
</evidence>
<evidence type="ECO:0000313" key="1">
    <source>
        <dbReference type="EMBL" id="WEK54349.1"/>
    </source>
</evidence>
<evidence type="ECO:0000313" key="2">
    <source>
        <dbReference type="Proteomes" id="UP001178662"/>
    </source>
</evidence>
<dbReference type="EMBL" id="CP119317">
    <property type="protein sequence ID" value="WEK54349.1"/>
    <property type="molecule type" value="Genomic_DNA"/>
</dbReference>
<reference evidence="1" key="1">
    <citation type="submission" date="2023-03" db="EMBL/GenBank/DDBJ databases">
        <title>Andean soil-derived lignocellulolytic bacterial consortium as a source of novel taxa and putative plastic-active enzymes.</title>
        <authorList>
            <person name="Diaz-Garcia L."/>
            <person name="Chuvochina M."/>
            <person name="Feuerriegel G."/>
            <person name="Bunk B."/>
            <person name="Sproer C."/>
            <person name="Streit W.R."/>
            <person name="Rodriguez L.M."/>
            <person name="Overmann J."/>
            <person name="Jimenez D.J."/>
        </authorList>
    </citation>
    <scope>NUCLEOTIDE SEQUENCE</scope>
    <source>
        <strain evidence="1">MAG 2441</strain>
    </source>
</reference>
<proteinExistence type="predicted"/>
<name>A0AA95EWV5_9BACL</name>
<organism evidence="1 2">
    <name type="scientific">Candidatus Cohnella colombiensis</name>
    <dbReference type="NCBI Taxonomy" id="3121368"/>
    <lineage>
        <taxon>Bacteria</taxon>
        <taxon>Bacillati</taxon>
        <taxon>Bacillota</taxon>
        <taxon>Bacilli</taxon>
        <taxon>Bacillales</taxon>
        <taxon>Paenibacillaceae</taxon>
        <taxon>Cohnella</taxon>
    </lineage>
</organism>
<gene>
    <name evidence="1" type="ORF">P0Y55_17725</name>
</gene>
<sequence>MGWHSHHVNGKRHTWNVERLYPLAMELPSVRVKINSIPGLDGDCWFKDASDPRARIPSVRNVAQHFKQMLDADLSYPIIISANGQHLVDGNHRVAKCLAYGHEDIEAVYMELPEPDQID</sequence>
<protein>
    <recommendedName>
        <fullName evidence="3">ParB/Sulfiredoxin domain-containing protein</fullName>
    </recommendedName>
</protein>